<dbReference type="SMART" id="SM00382">
    <property type="entry name" value="AAA"/>
    <property type="match status" value="1"/>
</dbReference>
<dbReference type="Proteomes" id="UP000238338">
    <property type="component" value="Unassembled WGS sequence"/>
</dbReference>
<dbReference type="PROSITE" id="PS50893">
    <property type="entry name" value="ABC_TRANSPORTER_2"/>
    <property type="match status" value="1"/>
</dbReference>
<keyword evidence="6" id="KW-1185">Reference proteome</keyword>
<dbReference type="InterPro" id="IPR050093">
    <property type="entry name" value="ABC_SmlMolc_Importer"/>
</dbReference>
<protein>
    <submittedName>
        <fullName evidence="5">Putative spermidine/putrescine transport system ATP-binding protein</fullName>
    </submittedName>
</protein>
<sequence>MAMVRVEHLVKTYGAARALDDVTLEFPDGGFFGLLGPSGSGKTTLLRAIAGFVLPETGRVFIDDEPVENVPVEKRGIGMVFQNYALFPNMTVAENVAFGLAVRKVTEAEKKRRVAEALELVQLAAFGARKPHQLSGGQRQRVAMARAIVTQPRVLLLDEPLSALDKALRVDMQIELKRIQREIGITTIFVTHDQEEALTLSDRIGILKDGRLIRHGPPREVYDDPQDSFTATFLGDARIFSGTVEAGGLRLADGTLVPGVRTPTVAVRPENLHLSVAEPDLPCRLQARLGQKIFGGALGTCLLDWRGEVIKVLGRDADFRDLPESGPVWVGWRPEHSIQMSG</sequence>
<dbReference type="AlphaFoldDB" id="A0A2S8S5C8"/>
<evidence type="ECO:0000313" key="6">
    <source>
        <dbReference type="Proteomes" id="UP000238338"/>
    </source>
</evidence>
<dbReference type="PANTHER" id="PTHR42781:SF4">
    <property type="entry name" value="SPERMIDINE_PUTRESCINE IMPORT ATP-BINDING PROTEIN POTA"/>
    <property type="match status" value="1"/>
</dbReference>
<dbReference type="SUPFAM" id="SSF50331">
    <property type="entry name" value="MOP-like"/>
    <property type="match status" value="1"/>
</dbReference>
<evidence type="ECO:0000313" key="5">
    <source>
        <dbReference type="EMBL" id="PQV56007.1"/>
    </source>
</evidence>
<dbReference type="RefSeq" id="WP_105515469.1">
    <property type="nucleotide sequence ID" value="NZ_PVEP01000006.1"/>
</dbReference>
<dbReference type="InterPro" id="IPR003593">
    <property type="entry name" value="AAA+_ATPase"/>
</dbReference>
<gene>
    <name evidence="5" type="ORF">LX70_02892</name>
</gene>
<dbReference type="InterPro" id="IPR003439">
    <property type="entry name" value="ABC_transporter-like_ATP-bd"/>
</dbReference>
<dbReference type="GO" id="GO:0032991">
    <property type="term" value="C:protein-containing complex"/>
    <property type="evidence" value="ECO:0007669"/>
    <property type="project" value="UniProtKB-ARBA"/>
</dbReference>
<proteinExistence type="predicted"/>
<dbReference type="SUPFAM" id="SSF52540">
    <property type="entry name" value="P-loop containing nucleoside triphosphate hydrolases"/>
    <property type="match status" value="1"/>
</dbReference>
<dbReference type="PANTHER" id="PTHR42781">
    <property type="entry name" value="SPERMIDINE/PUTRESCINE IMPORT ATP-BINDING PROTEIN POTA"/>
    <property type="match status" value="1"/>
</dbReference>
<keyword evidence="1" id="KW-0813">Transport</keyword>
<dbReference type="OrthoDB" id="9802264at2"/>
<comment type="caution">
    <text evidence="5">The sequence shown here is derived from an EMBL/GenBank/DDBJ whole genome shotgun (WGS) entry which is preliminary data.</text>
</comment>
<dbReference type="GO" id="GO:0005524">
    <property type="term" value="F:ATP binding"/>
    <property type="evidence" value="ECO:0007669"/>
    <property type="project" value="UniProtKB-KW"/>
</dbReference>
<evidence type="ECO:0000256" key="1">
    <source>
        <dbReference type="ARBA" id="ARBA00022448"/>
    </source>
</evidence>
<reference evidence="5 6" key="1">
    <citation type="submission" date="2018-02" db="EMBL/GenBank/DDBJ databases">
        <title>Genomic Encyclopedia of Archaeal and Bacterial Type Strains, Phase II (KMG-II): from individual species to whole genera.</title>
        <authorList>
            <person name="Goeker M."/>
        </authorList>
    </citation>
    <scope>NUCLEOTIDE SEQUENCE [LARGE SCALE GENOMIC DNA]</scope>
    <source>
        <strain evidence="5 6">DSM 18921</strain>
    </source>
</reference>
<dbReference type="InterPro" id="IPR008995">
    <property type="entry name" value="Mo/tungstate-bd_C_term_dom"/>
</dbReference>
<dbReference type="InterPro" id="IPR027417">
    <property type="entry name" value="P-loop_NTPase"/>
</dbReference>
<accession>A0A2S8S5C8</accession>
<keyword evidence="2" id="KW-0547">Nucleotide-binding</keyword>
<dbReference type="InterPro" id="IPR017871">
    <property type="entry name" value="ABC_transporter-like_CS"/>
</dbReference>
<dbReference type="FunFam" id="3.40.50.300:FF:000133">
    <property type="entry name" value="Spermidine/putrescine import ATP-binding protein PotA"/>
    <property type="match status" value="1"/>
</dbReference>
<dbReference type="GO" id="GO:0005886">
    <property type="term" value="C:plasma membrane"/>
    <property type="evidence" value="ECO:0007669"/>
    <property type="project" value="UniProtKB-ARBA"/>
</dbReference>
<evidence type="ECO:0000256" key="2">
    <source>
        <dbReference type="ARBA" id="ARBA00022741"/>
    </source>
</evidence>
<feature type="domain" description="ABC transporter" evidence="4">
    <location>
        <begin position="4"/>
        <end position="234"/>
    </location>
</feature>
<dbReference type="Gene3D" id="3.40.50.300">
    <property type="entry name" value="P-loop containing nucleotide triphosphate hydrolases"/>
    <property type="match status" value="1"/>
</dbReference>
<keyword evidence="3 5" id="KW-0067">ATP-binding</keyword>
<evidence type="ECO:0000259" key="4">
    <source>
        <dbReference type="PROSITE" id="PS50893"/>
    </source>
</evidence>
<name>A0A2S8S5C8_9RHOB</name>
<dbReference type="GO" id="GO:0015847">
    <property type="term" value="P:putrescine transport"/>
    <property type="evidence" value="ECO:0007669"/>
    <property type="project" value="UniProtKB-ARBA"/>
</dbReference>
<dbReference type="EMBL" id="PVEP01000006">
    <property type="protein sequence ID" value="PQV56007.1"/>
    <property type="molecule type" value="Genomic_DNA"/>
</dbReference>
<dbReference type="GO" id="GO:0016887">
    <property type="term" value="F:ATP hydrolysis activity"/>
    <property type="evidence" value="ECO:0007669"/>
    <property type="project" value="InterPro"/>
</dbReference>
<dbReference type="Pfam" id="PF00005">
    <property type="entry name" value="ABC_tran"/>
    <property type="match status" value="1"/>
</dbReference>
<evidence type="ECO:0000256" key="3">
    <source>
        <dbReference type="ARBA" id="ARBA00022840"/>
    </source>
</evidence>
<organism evidence="5 6">
    <name type="scientific">Albidovulum denitrificans</name>
    <dbReference type="NCBI Taxonomy" id="404881"/>
    <lineage>
        <taxon>Bacteria</taxon>
        <taxon>Pseudomonadati</taxon>
        <taxon>Pseudomonadota</taxon>
        <taxon>Alphaproteobacteria</taxon>
        <taxon>Rhodobacterales</taxon>
        <taxon>Paracoccaceae</taxon>
        <taxon>Albidovulum</taxon>
    </lineage>
</organism>
<dbReference type="PROSITE" id="PS00211">
    <property type="entry name" value="ABC_TRANSPORTER_1"/>
    <property type="match status" value="1"/>
</dbReference>